<feature type="non-terminal residue" evidence="11">
    <location>
        <position position="1"/>
    </location>
</feature>
<feature type="region of interest" description="Disordered" evidence="7">
    <location>
        <begin position="486"/>
        <end position="550"/>
    </location>
</feature>
<feature type="compositionally biased region" description="Low complexity" evidence="7">
    <location>
        <begin position="489"/>
        <end position="501"/>
    </location>
</feature>
<evidence type="ECO:0000259" key="10">
    <source>
        <dbReference type="PROSITE" id="PS50929"/>
    </source>
</evidence>
<evidence type="ECO:0000256" key="3">
    <source>
        <dbReference type="ARBA" id="ARBA00022741"/>
    </source>
</evidence>
<dbReference type="PANTHER" id="PTHR24221">
    <property type="entry name" value="ATP-BINDING CASSETTE SUB-FAMILY B"/>
    <property type="match status" value="1"/>
</dbReference>
<evidence type="ECO:0000256" key="6">
    <source>
        <dbReference type="ARBA" id="ARBA00023136"/>
    </source>
</evidence>
<evidence type="ECO:0008006" key="13">
    <source>
        <dbReference type="Google" id="ProtNLM"/>
    </source>
</evidence>
<dbReference type="SMART" id="SM00382">
    <property type="entry name" value="AAA"/>
    <property type="match status" value="1"/>
</dbReference>
<dbReference type="AlphaFoldDB" id="K0SSM9"/>
<dbReference type="Pfam" id="PF00005">
    <property type="entry name" value="ABC_tran"/>
    <property type="match status" value="1"/>
</dbReference>
<keyword evidence="12" id="KW-1185">Reference proteome</keyword>
<evidence type="ECO:0000313" key="11">
    <source>
        <dbReference type="EMBL" id="EJK64036.1"/>
    </source>
</evidence>
<dbReference type="InterPro" id="IPR011527">
    <property type="entry name" value="ABC1_TM_dom"/>
</dbReference>
<dbReference type="GO" id="GO:0016887">
    <property type="term" value="F:ATP hydrolysis activity"/>
    <property type="evidence" value="ECO:0007669"/>
    <property type="project" value="InterPro"/>
</dbReference>
<feature type="domain" description="ABC transmembrane type-1" evidence="10">
    <location>
        <begin position="1"/>
        <end position="132"/>
    </location>
</feature>
<comment type="caution">
    <text evidence="11">The sequence shown here is derived from an EMBL/GenBank/DDBJ whole genome shotgun (WGS) entry which is preliminary data.</text>
</comment>
<dbReference type="InterPro" id="IPR036640">
    <property type="entry name" value="ABC1_TM_sf"/>
</dbReference>
<evidence type="ECO:0000256" key="2">
    <source>
        <dbReference type="ARBA" id="ARBA00022692"/>
    </source>
</evidence>
<dbReference type="GO" id="GO:0140359">
    <property type="term" value="F:ABC-type transporter activity"/>
    <property type="evidence" value="ECO:0007669"/>
    <property type="project" value="InterPro"/>
</dbReference>
<dbReference type="PROSITE" id="PS50929">
    <property type="entry name" value="ABC_TM1F"/>
    <property type="match status" value="1"/>
</dbReference>
<protein>
    <recommendedName>
        <fullName evidence="13">ABC transporter domain-containing protein</fullName>
    </recommendedName>
</protein>
<evidence type="ECO:0000256" key="8">
    <source>
        <dbReference type="SAM" id="Phobius"/>
    </source>
</evidence>
<keyword evidence="2 8" id="KW-0812">Transmembrane</keyword>
<keyword evidence="4" id="KW-0067">ATP-binding</keyword>
<evidence type="ECO:0000256" key="4">
    <source>
        <dbReference type="ARBA" id="ARBA00022840"/>
    </source>
</evidence>
<dbReference type="InterPro" id="IPR003439">
    <property type="entry name" value="ABC_transporter-like_ATP-bd"/>
</dbReference>
<dbReference type="PROSITE" id="PS00211">
    <property type="entry name" value="ABC_TRANSPORTER_1"/>
    <property type="match status" value="1"/>
</dbReference>
<dbReference type="PANTHER" id="PTHR24221:SF620">
    <property type="entry name" value="ABC TRANSMEMBRANE TYPE-1 DOMAIN-CONTAINING PROTEIN"/>
    <property type="match status" value="1"/>
</dbReference>
<organism evidence="11 12">
    <name type="scientific">Thalassiosira oceanica</name>
    <name type="common">Marine diatom</name>
    <dbReference type="NCBI Taxonomy" id="159749"/>
    <lineage>
        <taxon>Eukaryota</taxon>
        <taxon>Sar</taxon>
        <taxon>Stramenopiles</taxon>
        <taxon>Ochrophyta</taxon>
        <taxon>Bacillariophyta</taxon>
        <taxon>Coscinodiscophyceae</taxon>
        <taxon>Thalassiosirophycidae</taxon>
        <taxon>Thalassiosirales</taxon>
        <taxon>Thalassiosiraceae</taxon>
        <taxon>Thalassiosira</taxon>
    </lineage>
</organism>
<dbReference type="InterPro" id="IPR003593">
    <property type="entry name" value="AAA+_ATPase"/>
</dbReference>
<dbReference type="Gene3D" id="1.20.1560.10">
    <property type="entry name" value="ABC transporter type 1, transmembrane domain"/>
    <property type="match status" value="1"/>
</dbReference>
<evidence type="ECO:0000256" key="7">
    <source>
        <dbReference type="SAM" id="MobiDB-lite"/>
    </source>
</evidence>
<dbReference type="GO" id="GO:0005524">
    <property type="term" value="F:ATP binding"/>
    <property type="evidence" value="ECO:0007669"/>
    <property type="project" value="UniProtKB-KW"/>
</dbReference>
<proteinExistence type="predicted"/>
<evidence type="ECO:0000256" key="5">
    <source>
        <dbReference type="ARBA" id="ARBA00022989"/>
    </source>
</evidence>
<feature type="domain" description="ABC transporter" evidence="9">
    <location>
        <begin position="253"/>
        <end position="478"/>
    </location>
</feature>
<accession>K0SSM9</accession>
<comment type="subcellular location">
    <subcellularLocation>
        <location evidence="1">Membrane</location>
        <topology evidence="1">Multi-pass membrane protein</topology>
    </subcellularLocation>
</comment>
<evidence type="ECO:0000256" key="1">
    <source>
        <dbReference type="ARBA" id="ARBA00004141"/>
    </source>
</evidence>
<evidence type="ECO:0000259" key="9">
    <source>
        <dbReference type="PROSITE" id="PS50893"/>
    </source>
</evidence>
<dbReference type="Proteomes" id="UP000266841">
    <property type="component" value="Unassembled WGS sequence"/>
</dbReference>
<dbReference type="InterPro" id="IPR017871">
    <property type="entry name" value="ABC_transporter-like_CS"/>
</dbReference>
<dbReference type="eggNOG" id="KOG0055">
    <property type="taxonomic scope" value="Eukaryota"/>
</dbReference>
<dbReference type="GO" id="GO:0016020">
    <property type="term" value="C:membrane"/>
    <property type="evidence" value="ECO:0007669"/>
    <property type="project" value="UniProtKB-SubCell"/>
</dbReference>
<dbReference type="InterPro" id="IPR027417">
    <property type="entry name" value="P-loop_NTPase"/>
</dbReference>
<keyword evidence="6 8" id="KW-0472">Membrane</keyword>
<name>K0SSM9_THAOC</name>
<dbReference type="InterPro" id="IPR039421">
    <property type="entry name" value="Type_1_exporter"/>
</dbReference>
<reference evidence="11 12" key="1">
    <citation type="journal article" date="2012" name="Genome Biol.">
        <title>Genome and low-iron response of an oceanic diatom adapted to chronic iron limitation.</title>
        <authorList>
            <person name="Lommer M."/>
            <person name="Specht M."/>
            <person name="Roy A.S."/>
            <person name="Kraemer L."/>
            <person name="Andreson R."/>
            <person name="Gutowska M.A."/>
            <person name="Wolf J."/>
            <person name="Bergner S.V."/>
            <person name="Schilhabel M.B."/>
            <person name="Klostermeier U.C."/>
            <person name="Beiko R.G."/>
            <person name="Rosenstiel P."/>
            <person name="Hippler M."/>
            <person name="Laroche J."/>
        </authorList>
    </citation>
    <scope>NUCLEOTIDE SEQUENCE [LARGE SCALE GENOMIC DNA]</scope>
    <source>
        <strain evidence="11 12">CCMP1005</strain>
    </source>
</reference>
<dbReference type="OrthoDB" id="45731at2759"/>
<evidence type="ECO:0000313" key="12">
    <source>
        <dbReference type="Proteomes" id="UP000266841"/>
    </source>
</evidence>
<feature type="transmembrane region" description="Helical" evidence="8">
    <location>
        <begin position="32"/>
        <end position="51"/>
    </location>
</feature>
<keyword evidence="3" id="KW-0547">Nucleotide-binding</keyword>
<dbReference type="SUPFAM" id="SSF90123">
    <property type="entry name" value="ABC transporter transmembrane region"/>
    <property type="match status" value="1"/>
</dbReference>
<dbReference type="EMBL" id="AGNL01017727">
    <property type="protein sequence ID" value="EJK64036.1"/>
    <property type="molecule type" value="Genomic_DNA"/>
</dbReference>
<sequence length="568" mass="62558">TLQPITAPIIGKFISSVRRYNPDLTPNIDEKGALTSLLALLAVTFLLAPVLQFTRNFFQARYVSQLGSWCRKRMLNVMMKGGTEYSDVYRGGKLCDAFSNQLTQVEMFTQIAFVNMMQYSVTVIASVITAAIDLRFRRHGRFAGMISSTVECKPVIRACNAGSWIQTQFSDQIDETQMAHETAYYRSTLVGDVFQIYFGLYALPITVPLGLRVIAGYLNFESYSPGIIVQRCDPDYQRPHKIRFRRGTFLKLSQQDDLGAFRHVAGDVRHQIPLQTGSTECVEFPKGSYTCLCGGSGSGKSTVLNILMRFRTPIEGSVEWDGQDIFKTSLASFRDNVTPSGNCEGQHSVRLRRDTRRCRGPAAAREAEIHDAILLLPQGYDTLIGGDSLTDMSGGQLQRLCLARALYRQPSVLLDAIIDTLVKLRDEKGLTLISVTHRPSTCIKANQIIVLERGSISECGTYDELVSTGGLFSRLVAAGEENHTQNSLAAAAGSPAPGVGVHEALHMESPSPPGSHRAARSRRQPGHPQLASPPHGPRAPTNGPEDDTDIRTTLSGRQFIMCTEQRHS</sequence>
<keyword evidence="5 8" id="KW-1133">Transmembrane helix</keyword>
<gene>
    <name evidence="11" type="ORF">THAOC_15273</name>
</gene>
<dbReference type="PROSITE" id="PS50893">
    <property type="entry name" value="ABC_TRANSPORTER_2"/>
    <property type="match status" value="1"/>
</dbReference>
<dbReference type="Gene3D" id="3.40.50.300">
    <property type="entry name" value="P-loop containing nucleotide triphosphate hydrolases"/>
    <property type="match status" value="1"/>
</dbReference>
<dbReference type="SUPFAM" id="SSF52540">
    <property type="entry name" value="P-loop containing nucleoside triphosphate hydrolases"/>
    <property type="match status" value="1"/>
</dbReference>